<dbReference type="SMART" id="SM00091">
    <property type="entry name" value="PAS"/>
    <property type="match status" value="1"/>
</dbReference>
<keyword evidence="12" id="KW-1185">Reference proteome</keyword>
<dbReference type="EMBL" id="FONH01000001">
    <property type="protein sequence ID" value="SFE01162.1"/>
    <property type="molecule type" value="Genomic_DNA"/>
</dbReference>
<dbReference type="InterPro" id="IPR029016">
    <property type="entry name" value="GAF-like_dom_sf"/>
</dbReference>
<dbReference type="SUPFAM" id="SSF55781">
    <property type="entry name" value="GAF domain-like"/>
    <property type="match status" value="1"/>
</dbReference>
<dbReference type="PANTHER" id="PTHR43065:SF49">
    <property type="entry name" value="HISTIDINE KINASE"/>
    <property type="match status" value="1"/>
</dbReference>
<evidence type="ECO:0000256" key="3">
    <source>
        <dbReference type="ARBA" id="ARBA00022553"/>
    </source>
</evidence>
<dbReference type="EC" id="2.7.13.3" evidence="2"/>
<dbReference type="CDD" id="cd00130">
    <property type="entry name" value="PAS"/>
    <property type="match status" value="1"/>
</dbReference>
<comment type="catalytic activity">
    <reaction evidence="1">
        <text>ATP + protein L-histidine = ADP + protein N-phospho-L-histidine.</text>
        <dbReference type="EC" id="2.7.13.3"/>
    </reaction>
</comment>
<dbReference type="PROSITE" id="PS50112">
    <property type="entry name" value="PAS"/>
    <property type="match status" value="1"/>
</dbReference>
<evidence type="ECO:0000259" key="10">
    <source>
        <dbReference type="PROSITE" id="PS50113"/>
    </source>
</evidence>
<dbReference type="Pfam" id="PF02518">
    <property type="entry name" value="HATPase_c"/>
    <property type="match status" value="1"/>
</dbReference>
<dbReference type="InterPro" id="IPR000700">
    <property type="entry name" value="PAS-assoc_C"/>
</dbReference>
<dbReference type="PANTHER" id="PTHR43065">
    <property type="entry name" value="SENSOR HISTIDINE KINASE"/>
    <property type="match status" value="1"/>
</dbReference>
<dbReference type="SMART" id="SM00387">
    <property type="entry name" value="HATPase_c"/>
    <property type="match status" value="1"/>
</dbReference>
<dbReference type="PROSITE" id="PS50113">
    <property type="entry name" value="PAC"/>
    <property type="match status" value="1"/>
</dbReference>
<dbReference type="PRINTS" id="PR00344">
    <property type="entry name" value="BCTRLSENSOR"/>
</dbReference>
<evidence type="ECO:0000256" key="2">
    <source>
        <dbReference type="ARBA" id="ARBA00012438"/>
    </source>
</evidence>
<dbReference type="Pfam" id="PF13426">
    <property type="entry name" value="PAS_9"/>
    <property type="match status" value="1"/>
</dbReference>
<dbReference type="SMART" id="SM00448">
    <property type="entry name" value="REC"/>
    <property type="match status" value="1"/>
</dbReference>
<keyword evidence="4" id="KW-0808">Transferase</keyword>
<dbReference type="InterPro" id="IPR035965">
    <property type="entry name" value="PAS-like_dom_sf"/>
</dbReference>
<dbReference type="Gene3D" id="3.30.450.40">
    <property type="match status" value="1"/>
</dbReference>
<keyword evidence="5 11" id="KW-0418">Kinase</keyword>
<evidence type="ECO:0000256" key="4">
    <source>
        <dbReference type="ARBA" id="ARBA00022679"/>
    </source>
</evidence>
<evidence type="ECO:0000256" key="5">
    <source>
        <dbReference type="ARBA" id="ARBA00022777"/>
    </source>
</evidence>
<dbReference type="InterPro" id="IPR001789">
    <property type="entry name" value="Sig_transdc_resp-reg_receiver"/>
</dbReference>
<dbReference type="AlphaFoldDB" id="A0A1I1X1G1"/>
<protein>
    <recommendedName>
        <fullName evidence="2">histidine kinase</fullName>
        <ecNumber evidence="2">2.7.13.3</ecNumber>
    </recommendedName>
</protein>
<dbReference type="Gene3D" id="1.10.287.130">
    <property type="match status" value="1"/>
</dbReference>
<evidence type="ECO:0000313" key="11">
    <source>
        <dbReference type="EMBL" id="SFE01162.1"/>
    </source>
</evidence>
<dbReference type="SUPFAM" id="SSF52172">
    <property type="entry name" value="CheY-like"/>
    <property type="match status" value="1"/>
</dbReference>
<proteinExistence type="predicted"/>
<evidence type="ECO:0000259" key="7">
    <source>
        <dbReference type="PROSITE" id="PS50109"/>
    </source>
</evidence>
<dbReference type="NCBIfam" id="TIGR00229">
    <property type="entry name" value="sensory_box"/>
    <property type="match status" value="1"/>
</dbReference>
<evidence type="ECO:0000256" key="6">
    <source>
        <dbReference type="PROSITE-ProRule" id="PRU00169"/>
    </source>
</evidence>
<feature type="domain" description="PAC" evidence="10">
    <location>
        <begin position="77"/>
        <end position="127"/>
    </location>
</feature>
<dbReference type="SUPFAM" id="SSF47384">
    <property type="entry name" value="Homodimeric domain of signal transducing histidine kinase"/>
    <property type="match status" value="1"/>
</dbReference>
<evidence type="ECO:0000313" key="12">
    <source>
        <dbReference type="Proteomes" id="UP000199477"/>
    </source>
</evidence>
<sequence>MTLFKALFDTAPDAMVVVGHDGVIVLANPQADRLFGYGEGELQGLPVEVLLPEQVRQMHTQHRARYMSTPRVRPMGAGYELTGVRRNGQPFPVEIGLSPVQDGERTLFAASIRDISETQRARQALARARYDAFLAQASRLLLESPNLDVAVDSIAALVASALHTEAALILFRDTQDSDLHVRAAIGLPDQLLRSLARRLSRGPWMSAVSRGEDGAAVLSRSAEGAAALLKGTDFRDAAIVPLPDRHGPMGLLVVPAREADSFGHDLLHFLQSVANMLAAAVQRSRSEEQLSHAQRLDAIGQLTGGIAHDFNNMLTVISGNLQLLGMSLPPDSPEGEIVDSATRAADRCATLTAKLLSFASRRRLMPRAVRPAQALNDLREMLARTLGERIRVTTECPRNVPQIHVDPAEFDTALVNLAVNARDAMPRGGQLTLSVSVEHIEGAHASPKLPAGTYVVFRVADTGMGMTPEVQARALEPFFTTKELGKGSGLGLSMVYGFVKQSGGYLSVDSQLGYGTRISLYFPALENVASHEPAAMKAPVRHGQETILVVEDEPEVRAIALAFLRSLGYATREADSAAAALAQLENHPDIDLLFSDVVLGNGLTGAELVKAARGLRPGLPVLLTSGYERGSLDADDLSAQGVELLRKPYRIEQLSASLRHALAAYKER</sequence>
<dbReference type="SMART" id="SM00388">
    <property type="entry name" value="HisKA"/>
    <property type="match status" value="1"/>
</dbReference>
<dbReference type="Gene3D" id="3.40.50.2300">
    <property type="match status" value="1"/>
</dbReference>
<feature type="modified residue" description="4-aspartylphosphate" evidence="6">
    <location>
        <position position="596"/>
    </location>
</feature>
<dbReference type="InterPro" id="IPR036890">
    <property type="entry name" value="HATPase_C_sf"/>
</dbReference>
<dbReference type="InterPro" id="IPR004358">
    <property type="entry name" value="Sig_transdc_His_kin-like_C"/>
</dbReference>
<dbReference type="InterPro" id="IPR011006">
    <property type="entry name" value="CheY-like_superfamily"/>
</dbReference>
<keyword evidence="3 6" id="KW-0597">Phosphoprotein</keyword>
<organism evidence="11 12">
    <name type="scientific">Dyella marensis</name>
    <dbReference type="NCBI Taxonomy" id="500610"/>
    <lineage>
        <taxon>Bacteria</taxon>
        <taxon>Pseudomonadati</taxon>
        <taxon>Pseudomonadota</taxon>
        <taxon>Gammaproteobacteria</taxon>
        <taxon>Lysobacterales</taxon>
        <taxon>Rhodanobacteraceae</taxon>
        <taxon>Dyella</taxon>
    </lineage>
</organism>
<dbReference type="InterPro" id="IPR003594">
    <property type="entry name" value="HATPase_dom"/>
</dbReference>
<dbReference type="SMART" id="SM00065">
    <property type="entry name" value="GAF"/>
    <property type="match status" value="1"/>
</dbReference>
<dbReference type="InterPro" id="IPR005467">
    <property type="entry name" value="His_kinase_dom"/>
</dbReference>
<feature type="domain" description="Response regulatory" evidence="8">
    <location>
        <begin position="546"/>
        <end position="662"/>
    </location>
</feature>
<dbReference type="GO" id="GO:0000155">
    <property type="term" value="F:phosphorelay sensor kinase activity"/>
    <property type="evidence" value="ECO:0007669"/>
    <property type="project" value="InterPro"/>
</dbReference>
<gene>
    <name evidence="11" type="ORF">SAMN02799615_00087</name>
</gene>
<dbReference type="InterPro" id="IPR003018">
    <property type="entry name" value="GAF"/>
</dbReference>
<dbReference type="PROSITE" id="PS50109">
    <property type="entry name" value="HIS_KIN"/>
    <property type="match status" value="1"/>
</dbReference>
<dbReference type="RefSeq" id="WP_051548422.1">
    <property type="nucleotide sequence ID" value="NZ_FONH01000001.1"/>
</dbReference>
<dbReference type="PROSITE" id="PS50110">
    <property type="entry name" value="RESPONSE_REGULATORY"/>
    <property type="match status" value="1"/>
</dbReference>
<reference evidence="12" key="1">
    <citation type="submission" date="2016-10" db="EMBL/GenBank/DDBJ databases">
        <authorList>
            <person name="Varghese N."/>
            <person name="Submissions S."/>
        </authorList>
    </citation>
    <scope>NUCLEOTIDE SEQUENCE [LARGE SCALE GENOMIC DNA]</scope>
    <source>
        <strain evidence="12">UNC178MFTsu3.1</strain>
    </source>
</reference>
<evidence type="ECO:0000259" key="8">
    <source>
        <dbReference type="PROSITE" id="PS50110"/>
    </source>
</evidence>
<dbReference type="SUPFAM" id="SSF55874">
    <property type="entry name" value="ATPase domain of HSP90 chaperone/DNA topoisomerase II/histidine kinase"/>
    <property type="match status" value="1"/>
</dbReference>
<accession>A0A1I1X1G1</accession>
<dbReference type="Proteomes" id="UP000199477">
    <property type="component" value="Unassembled WGS sequence"/>
</dbReference>
<dbReference type="Pfam" id="PF13492">
    <property type="entry name" value="GAF_3"/>
    <property type="match status" value="1"/>
</dbReference>
<feature type="domain" description="PAS" evidence="9">
    <location>
        <begin position="1"/>
        <end position="53"/>
    </location>
</feature>
<dbReference type="Pfam" id="PF00512">
    <property type="entry name" value="HisKA"/>
    <property type="match status" value="1"/>
</dbReference>
<feature type="domain" description="Histidine kinase" evidence="7">
    <location>
        <begin position="305"/>
        <end position="526"/>
    </location>
</feature>
<evidence type="ECO:0000256" key="1">
    <source>
        <dbReference type="ARBA" id="ARBA00000085"/>
    </source>
</evidence>
<dbReference type="Pfam" id="PF00072">
    <property type="entry name" value="Response_reg"/>
    <property type="match status" value="1"/>
</dbReference>
<dbReference type="InterPro" id="IPR003661">
    <property type="entry name" value="HisK_dim/P_dom"/>
</dbReference>
<dbReference type="InterPro" id="IPR000014">
    <property type="entry name" value="PAS"/>
</dbReference>
<dbReference type="Gene3D" id="3.30.565.10">
    <property type="entry name" value="Histidine kinase-like ATPase, C-terminal domain"/>
    <property type="match status" value="1"/>
</dbReference>
<dbReference type="CDD" id="cd00082">
    <property type="entry name" value="HisKA"/>
    <property type="match status" value="1"/>
</dbReference>
<dbReference type="STRING" id="500610.SAMN02799615_00087"/>
<dbReference type="SUPFAM" id="SSF55785">
    <property type="entry name" value="PYP-like sensor domain (PAS domain)"/>
    <property type="match status" value="1"/>
</dbReference>
<dbReference type="InterPro" id="IPR036097">
    <property type="entry name" value="HisK_dim/P_sf"/>
</dbReference>
<name>A0A1I1X1G1_9GAMM</name>
<evidence type="ECO:0000259" key="9">
    <source>
        <dbReference type="PROSITE" id="PS50112"/>
    </source>
</evidence>
<dbReference type="Gene3D" id="3.30.450.20">
    <property type="entry name" value="PAS domain"/>
    <property type="match status" value="1"/>
</dbReference>